<dbReference type="Pfam" id="PF13692">
    <property type="entry name" value="Glyco_trans_1_4"/>
    <property type="match status" value="1"/>
</dbReference>
<evidence type="ECO:0000256" key="4">
    <source>
        <dbReference type="SAM" id="SignalP"/>
    </source>
</evidence>
<dbReference type="Proteomes" id="UP000319068">
    <property type="component" value="Chromosome"/>
</dbReference>
<dbReference type="Pfam" id="PF13579">
    <property type="entry name" value="Glyco_trans_4_4"/>
    <property type="match status" value="1"/>
</dbReference>
<dbReference type="PANTHER" id="PTHR45947">
    <property type="entry name" value="SULFOQUINOVOSYL TRANSFERASE SQD2"/>
    <property type="match status" value="1"/>
</dbReference>
<evidence type="ECO:0000313" key="6">
    <source>
        <dbReference type="EMBL" id="GLY57837.1"/>
    </source>
</evidence>
<dbReference type="InterPro" id="IPR050194">
    <property type="entry name" value="Glycosyltransferase_grp1"/>
</dbReference>
<evidence type="ECO:0000259" key="5">
    <source>
        <dbReference type="Pfam" id="PF13579"/>
    </source>
</evidence>
<keyword evidence="4" id="KW-0732">Signal</keyword>
<evidence type="ECO:0000313" key="8">
    <source>
        <dbReference type="Proteomes" id="UP000319068"/>
    </source>
</evidence>
<keyword evidence="3" id="KW-0808">Transferase</keyword>
<name>A0AAV5P7Y4_CELCE</name>
<keyword evidence="8" id="KW-1185">Reference proteome</keyword>
<keyword evidence="2" id="KW-0328">Glycosyltransferase</keyword>
<proteinExistence type="predicted"/>
<gene>
    <name evidence="6" type="ORF">Ccel01_24390</name>
    <name evidence="7" type="ORF">FOG94_17305</name>
</gene>
<dbReference type="InterPro" id="IPR028098">
    <property type="entry name" value="Glyco_trans_4-like_N"/>
</dbReference>
<reference evidence="7 8" key="1">
    <citation type="submission" date="2019-07" db="EMBL/GenBank/DDBJ databases">
        <title>Complete Genome Sequence and Methylome Analysis of Arthrobacter luteus NEB113.</title>
        <authorList>
            <person name="Fomenkov A."/>
            <person name="Anton B.P."/>
            <person name="Vincze T."/>
            <person name="Roberts R.J."/>
        </authorList>
    </citation>
    <scope>NUCLEOTIDE SEQUENCE [LARGE SCALE GENOMIC DNA]</scope>
    <source>
        <strain evidence="7 8">NEB113</strain>
    </source>
</reference>
<dbReference type="Gene3D" id="3.40.50.2000">
    <property type="entry name" value="Glycogen Phosphorylase B"/>
    <property type="match status" value="2"/>
</dbReference>
<feature type="signal peptide" evidence="4">
    <location>
        <begin position="1"/>
        <end position="23"/>
    </location>
</feature>
<organism evidence="6 9">
    <name type="scientific">Cellulosimicrobium cellulans</name>
    <name type="common">Arthrobacter luteus</name>
    <dbReference type="NCBI Taxonomy" id="1710"/>
    <lineage>
        <taxon>Bacteria</taxon>
        <taxon>Bacillati</taxon>
        <taxon>Actinomycetota</taxon>
        <taxon>Actinomycetes</taxon>
        <taxon>Micrococcales</taxon>
        <taxon>Promicromonosporaceae</taxon>
        <taxon>Cellulosimicrobium</taxon>
    </lineage>
</organism>
<dbReference type="Proteomes" id="UP001165168">
    <property type="component" value="Unassembled WGS sequence"/>
</dbReference>
<evidence type="ECO:0000256" key="1">
    <source>
        <dbReference type="ARBA" id="ARBA00021292"/>
    </source>
</evidence>
<dbReference type="EMBL" id="CP041694">
    <property type="protein sequence ID" value="QDP76621.1"/>
    <property type="molecule type" value="Genomic_DNA"/>
</dbReference>
<evidence type="ECO:0000256" key="2">
    <source>
        <dbReference type="ARBA" id="ARBA00022676"/>
    </source>
</evidence>
<dbReference type="EMBL" id="BSTG01000003">
    <property type="protein sequence ID" value="GLY57837.1"/>
    <property type="molecule type" value="Genomic_DNA"/>
</dbReference>
<dbReference type="GO" id="GO:1901137">
    <property type="term" value="P:carbohydrate derivative biosynthetic process"/>
    <property type="evidence" value="ECO:0007669"/>
    <property type="project" value="UniProtKB-ARBA"/>
</dbReference>
<evidence type="ECO:0000313" key="9">
    <source>
        <dbReference type="Proteomes" id="UP001165168"/>
    </source>
</evidence>
<sequence length="582" mass="61254">MRAAAPRDAVRALVLALSFGARAVVDDPVWLGIQAARRAPAPVRSGVVRLLLVARDPSARRALGLFLDGSPDDAARTVAAVLRAPGSRLARRVAAEVAVAVGHPELLDGVPHPGPARLRALWQAGDVDALDRASASGRSERRTLRAIRAQVDALRPDPPATGTSPHAVRGDVGQAQVLHHLTNSLPHTQSGYTLRSHAILRAQHEDGLAVAATTRGAYPVTIGVLGARAADVVDGVRYERLLPWVLHGDPARRAEVEVDLLVRTARRFAPDVVHATTPHTTGAAARAAARRLGVPWVYEVRGLPEETWAASHRTPEARRAAEASGRYALVRAKETELALAADHVVTLSETMRAELVGRGVPGSRVTVVPNAVPTSLLDAAHPTPDAARERLGIPARGPVVGTVSSVVDYEGLDTVLRTVAALRADGVDATALVVGDGVARPGLLRLADELGLGEHAILPGRVPRALATTYLAALDVVLVPRRDDRVTRLVTPLKPVEAMAVGRPVVASDLPALREAVGAAGRLVPAGDVAAWTTAVADVLGDHDAHRGMLARGRELAATRTWAANTARYREVYARALAGGTR</sequence>
<protein>
    <recommendedName>
        <fullName evidence="1">D-inositol 3-phosphate glycosyltransferase</fullName>
    </recommendedName>
</protein>
<dbReference type="SUPFAM" id="SSF53756">
    <property type="entry name" value="UDP-Glycosyltransferase/glycogen phosphorylase"/>
    <property type="match status" value="1"/>
</dbReference>
<dbReference type="RefSeq" id="WP_137281487.1">
    <property type="nucleotide sequence ID" value="NZ_BSTG01000003.1"/>
</dbReference>
<feature type="domain" description="Glycosyltransferase subfamily 4-like N-terminal" evidence="5">
    <location>
        <begin position="191"/>
        <end position="370"/>
    </location>
</feature>
<dbReference type="AlphaFoldDB" id="A0AAV5P7Y4"/>
<dbReference type="PANTHER" id="PTHR45947:SF3">
    <property type="entry name" value="SULFOQUINOVOSYL TRANSFERASE SQD2"/>
    <property type="match status" value="1"/>
</dbReference>
<dbReference type="GO" id="GO:0016758">
    <property type="term" value="F:hexosyltransferase activity"/>
    <property type="evidence" value="ECO:0007669"/>
    <property type="project" value="TreeGrafter"/>
</dbReference>
<reference evidence="6" key="2">
    <citation type="submission" date="2023-03" db="EMBL/GenBank/DDBJ databases">
        <title>Cellulosimicrobium cellulans NBRC 103059.</title>
        <authorList>
            <person name="Ichikawa N."/>
            <person name="Sato H."/>
            <person name="Tonouchi N."/>
        </authorList>
    </citation>
    <scope>NUCLEOTIDE SEQUENCE</scope>
    <source>
        <strain evidence="6">NBRC 103059</strain>
    </source>
</reference>
<evidence type="ECO:0000256" key="3">
    <source>
        <dbReference type="ARBA" id="ARBA00022679"/>
    </source>
</evidence>
<accession>A0AAV5P7Y4</accession>
<feature type="chain" id="PRO_5043719553" description="D-inositol 3-phosphate glycosyltransferase" evidence="4">
    <location>
        <begin position="24"/>
        <end position="582"/>
    </location>
</feature>
<evidence type="ECO:0000313" key="7">
    <source>
        <dbReference type="EMBL" id="QDP76621.1"/>
    </source>
</evidence>